<dbReference type="Pfam" id="PF00618">
    <property type="entry name" value="RasGEF_N"/>
    <property type="match status" value="1"/>
</dbReference>
<dbReference type="PANTHER" id="PTHR23113">
    <property type="entry name" value="GUANINE NUCLEOTIDE EXCHANGE FACTOR"/>
    <property type="match status" value="1"/>
</dbReference>
<evidence type="ECO:0000313" key="6">
    <source>
        <dbReference type="EMBL" id="ELR19942.1"/>
    </source>
</evidence>
<dbReference type="SUPFAM" id="SSF48366">
    <property type="entry name" value="Ras GEF"/>
    <property type="match status" value="1"/>
</dbReference>
<keyword evidence="1 2" id="KW-0344">Guanine-nucleotide releasing factor</keyword>
<dbReference type="CDD" id="cd06224">
    <property type="entry name" value="REM"/>
    <property type="match status" value="1"/>
</dbReference>
<keyword evidence="7" id="KW-1185">Reference proteome</keyword>
<reference evidence="6 7" key="1">
    <citation type="journal article" date="2013" name="Genome Biol.">
        <title>Genome of Acanthamoeba castellanii highlights extensive lateral gene transfer and early evolution of tyrosine kinase signaling.</title>
        <authorList>
            <person name="Clarke M."/>
            <person name="Lohan A.J."/>
            <person name="Liu B."/>
            <person name="Lagkouvardos I."/>
            <person name="Roy S."/>
            <person name="Zafar N."/>
            <person name="Bertelli C."/>
            <person name="Schilde C."/>
            <person name="Kianianmomeni A."/>
            <person name="Burglin T.R."/>
            <person name="Frech C."/>
            <person name="Turcotte B."/>
            <person name="Kopec K.O."/>
            <person name="Synnott J.M."/>
            <person name="Choo C."/>
            <person name="Paponov I."/>
            <person name="Finkler A."/>
            <person name="Soon Heng Tan C."/>
            <person name="Hutchins A.P."/>
            <person name="Weinmeier T."/>
            <person name="Rattei T."/>
            <person name="Chu J.S."/>
            <person name="Gimenez G."/>
            <person name="Irimia M."/>
            <person name="Rigden D.J."/>
            <person name="Fitzpatrick D.A."/>
            <person name="Lorenzo-Morales J."/>
            <person name="Bateman A."/>
            <person name="Chiu C.H."/>
            <person name="Tang P."/>
            <person name="Hegemann P."/>
            <person name="Fromm H."/>
            <person name="Raoult D."/>
            <person name="Greub G."/>
            <person name="Miranda-Saavedra D."/>
            <person name="Chen N."/>
            <person name="Nash P."/>
            <person name="Ginger M.L."/>
            <person name="Horn M."/>
            <person name="Schaap P."/>
            <person name="Caler L."/>
            <person name="Loftus B."/>
        </authorList>
    </citation>
    <scope>NUCLEOTIDE SEQUENCE [LARGE SCALE GENOMIC DNA]</scope>
    <source>
        <strain evidence="6 7">Neff</strain>
    </source>
</reference>
<dbReference type="AlphaFoldDB" id="L8H3Y5"/>
<organism evidence="6 7">
    <name type="scientific">Acanthamoeba castellanii (strain ATCC 30010 / Neff)</name>
    <dbReference type="NCBI Taxonomy" id="1257118"/>
    <lineage>
        <taxon>Eukaryota</taxon>
        <taxon>Amoebozoa</taxon>
        <taxon>Discosea</taxon>
        <taxon>Longamoebia</taxon>
        <taxon>Centramoebida</taxon>
        <taxon>Acanthamoebidae</taxon>
        <taxon>Acanthamoeba</taxon>
    </lineage>
</organism>
<feature type="region of interest" description="Disordered" evidence="3">
    <location>
        <begin position="527"/>
        <end position="553"/>
    </location>
</feature>
<dbReference type="GO" id="GO:0005085">
    <property type="term" value="F:guanyl-nucleotide exchange factor activity"/>
    <property type="evidence" value="ECO:0007669"/>
    <property type="project" value="UniProtKB-KW"/>
</dbReference>
<dbReference type="CDD" id="cd00155">
    <property type="entry name" value="RasGEF"/>
    <property type="match status" value="1"/>
</dbReference>
<dbReference type="RefSeq" id="XP_004342051.1">
    <property type="nucleotide sequence ID" value="XM_004342002.1"/>
</dbReference>
<evidence type="ECO:0000259" key="4">
    <source>
        <dbReference type="PROSITE" id="PS50009"/>
    </source>
</evidence>
<evidence type="ECO:0000256" key="3">
    <source>
        <dbReference type="SAM" id="MobiDB-lite"/>
    </source>
</evidence>
<dbReference type="OrthoDB" id="546434at2759"/>
<protein>
    <submittedName>
        <fullName evidence="6">RasGEF domain containing protein</fullName>
    </submittedName>
</protein>
<evidence type="ECO:0000259" key="5">
    <source>
        <dbReference type="PROSITE" id="PS50212"/>
    </source>
</evidence>
<dbReference type="InterPro" id="IPR000651">
    <property type="entry name" value="Ras-like_Gua-exchang_fac_N"/>
</dbReference>
<name>L8H3Y5_ACACF</name>
<dbReference type="VEuPathDB" id="AmoebaDB:ACA1_112150"/>
<dbReference type="GO" id="GO:0005886">
    <property type="term" value="C:plasma membrane"/>
    <property type="evidence" value="ECO:0007669"/>
    <property type="project" value="TreeGrafter"/>
</dbReference>
<evidence type="ECO:0000313" key="7">
    <source>
        <dbReference type="Proteomes" id="UP000011083"/>
    </source>
</evidence>
<feature type="domain" description="N-terminal Ras-GEF" evidence="5">
    <location>
        <begin position="606"/>
        <end position="727"/>
    </location>
</feature>
<dbReference type="InterPro" id="IPR036964">
    <property type="entry name" value="RASGEF_cat_dom_sf"/>
</dbReference>
<dbReference type="SMART" id="SM00147">
    <property type="entry name" value="RasGEF"/>
    <property type="match status" value="1"/>
</dbReference>
<dbReference type="GeneID" id="14920779"/>
<dbReference type="PANTHER" id="PTHR23113:SF366">
    <property type="entry name" value="RAS GUANINE NUCLEOTIDE EXCHANGE FACTOR R"/>
    <property type="match status" value="1"/>
</dbReference>
<dbReference type="GO" id="GO:0007265">
    <property type="term" value="P:Ras protein signal transduction"/>
    <property type="evidence" value="ECO:0007669"/>
    <property type="project" value="TreeGrafter"/>
</dbReference>
<evidence type="ECO:0000256" key="1">
    <source>
        <dbReference type="ARBA" id="ARBA00022658"/>
    </source>
</evidence>
<gene>
    <name evidence="6" type="ORF">ACA1_112150</name>
</gene>
<feature type="domain" description="Ras-GEF" evidence="4">
    <location>
        <begin position="773"/>
        <end position="1003"/>
    </location>
</feature>
<sequence length="1011" mass="112515">MSWQNGGLSPTHSSSSLSTSVSAISSSLPPSAIRAQPGKRDSIILRSPAERRRLIRIYVASALLRGLPSLTTTSLSSALSATDVASAPPLVLLNVYCPDRDVGIRLQFTPASTVEEAIDQTGASLEEAIRKPWRFLNEGGSPFFLYRERTLASYNLRDEDELDLVLPDRPPQLVKISIRDNQSSYTQRVEEDTTVWEVVHKITRKIADSAQHPLDEYALFTADGKSLREDDLLATHAPSIATKLEFRRMHQQLKDLNQLHLRVVNTCGDQKGLNECLLGFNRTALVKDVLRRALKLFPIKDRFSAALFVPASQMWMPLAASLDELRLEENAVIELRPLYKSFTLTVPLGKDRITDVYKFRAHDTVQDLYDLLLFNNLQVSESKEKYKLCNKAGVEFRPQMPIWSYGIKSFEVRVKLQPVAIVIMGREQVVDIDFSAPVDDVIRVICRRFRIDTTQTDKLTLHSPAVPAALNPRSSLNDQNVPPSCALIVKMAAAQQLPTPSGAAKAGDAGGDGAKGLAMAAAAMVAKRSGKGSEKPPKASKAGGGKDKDGAAGDGITVGTVKVSLEQLPSTLTIGKEDTGKYGERVNIWTEPEGPQYCTLETGTDGKTVLLAGTLNKLVIHLTSATATDVRYMHAFLMTYLSFTNPRTLLNKLIERYHVPAATHSDSEVKRIQLRVCNVLKYWVSQHFDDFDHDLIQTVVNFVDESLAVDGHDSVTGVLRNAIVKRTCGLKSRVTRGRVLIVSKGSTAPAPKVGAEVVSGAGADVAMSIFDFDEEEVARQLTLREFLLYREIKSSELLDQAWNKEKLHHKAFNVLHMIQKWNETSMWVISLILEPVKAKYRAKRWESLIKIAKHVERMNNFNLLMALVSGMNNACVARLKWTKALMSRKSLETLERLETLMSPEGSYKAYRETLASINPPCIPFIAVHLSDLVFMEDGNPDETNGLINWYKRSLVHRVIDLFGQYQNSGYNLTYVGAVATFLDDMTCPSEKELFEVSLQREPRNAQKNQIL</sequence>
<dbReference type="InterPro" id="IPR001895">
    <property type="entry name" value="RASGEF_cat_dom"/>
</dbReference>
<dbReference type="STRING" id="1257118.L8H3Y5"/>
<dbReference type="Gene3D" id="1.10.840.10">
    <property type="entry name" value="Ras guanine-nucleotide exchange factors catalytic domain"/>
    <property type="match status" value="1"/>
</dbReference>
<dbReference type="InterPro" id="IPR008937">
    <property type="entry name" value="Ras-like_GEF"/>
</dbReference>
<dbReference type="Pfam" id="PF00617">
    <property type="entry name" value="RasGEF"/>
    <property type="match status" value="1"/>
</dbReference>
<dbReference type="SMART" id="SM00229">
    <property type="entry name" value="RasGEFN"/>
    <property type="match status" value="1"/>
</dbReference>
<proteinExistence type="predicted"/>
<dbReference type="Gene3D" id="1.20.870.10">
    <property type="entry name" value="Son of sevenless (SoS) protein Chain: S domain 1"/>
    <property type="match status" value="1"/>
</dbReference>
<dbReference type="PROSITE" id="PS50009">
    <property type="entry name" value="RASGEF_CAT"/>
    <property type="match status" value="1"/>
</dbReference>
<dbReference type="Proteomes" id="UP000011083">
    <property type="component" value="Unassembled WGS sequence"/>
</dbReference>
<evidence type="ECO:0000256" key="2">
    <source>
        <dbReference type="PROSITE-ProRule" id="PRU00168"/>
    </source>
</evidence>
<dbReference type="KEGG" id="acan:ACA1_112150"/>
<accession>L8H3Y5</accession>
<dbReference type="InterPro" id="IPR023578">
    <property type="entry name" value="Ras_GEF_dom_sf"/>
</dbReference>
<dbReference type="EMBL" id="KB007926">
    <property type="protein sequence ID" value="ELR19942.1"/>
    <property type="molecule type" value="Genomic_DNA"/>
</dbReference>
<dbReference type="PROSITE" id="PS50212">
    <property type="entry name" value="RASGEF_NTER"/>
    <property type="match status" value="1"/>
</dbReference>